<evidence type="ECO:0008006" key="3">
    <source>
        <dbReference type="Google" id="ProtNLM"/>
    </source>
</evidence>
<evidence type="ECO:0000313" key="2">
    <source>
        <dbReference type="Proteomes" id="UP000831880"/>
    </source>
</evidence>
<protein>
    <recommendedName>
        <fullName evidence="3">Phage protein</fullName>
    </recommendedName>
</protein>
<evidence type="ECO:0000313" key="1">
    <source>
        <dbReference type="EMBL" id="UOQ91366.1"/>
    </source>
</evidence>
<accession>A0ABY4GTT5</accession>
<reference evidence="1 2" key="1">
    <citation type="submission" date="2022-04" db="EMBL/GenBank/DDBJ databases">
        <title>Halobacillus sp. isolated from saltern.</title>
        <authorList>
            <person name="Won M."/>
            <person name="Lee C.-M."/>
            <person name="Woen H.-Y."/>
            <person name="Kwon S.-W."/>
        </authorList>
    </citation>
    <scope>NUCLEOTIDE SEQUENCE [LARGE SCALE GENOMIC DNA]</scope>
    <source>
        <strain evidence="1 2">SSTM10-2</strain>
    </source>
</reference>
<proteinExistence type="predicted"/>
<gene>
    <name evidence="1" type="ORF">MUO14_12195</name>
</gene>
<dbReference type="EMBL" id="CP095074">
    <property type="protein sequence ID" value="UOQ91366.1"/>
    <property type="molecule type" value="Genomic_DNA"/>
</dbReference>
<organism evidence="1 2">
    <name type="scientific">Halobacillus shinanisalinarum</name>
    <dbReference type="NCBI Taxonomy" id="2932258"/>
    <lineage>
        <taxon>Bacteria</taxon>
        <taxon>Bacillati</taxon>
        <taxon>Bacillota</taxon>
        <taxon>Bacilli</taxon>
        <taxon>Bacillales</taxon>
        <taxon>Bacillaceae</taxon>
        <taxon>Halobacillus</taxon>
    </lineage>
</organism>
<name>A0ABY4GTT5_9BACI</name>
<dbReference type="RefSeq" id="WP_244750991.1">
    <property type="nucleotide sequence ID" value="NZ_CP095074.1"/>
</dbReference>
<dbReference type="Proteomes" id="UP000831880">
    <property type="component" value="Chromosome"/>
</dbReference>
<sequence>MGDRSVVKLIKWDGKIYKVTDDEVSVSKIIDKIGIVTNYSPKNAKSQQGNSSNLYEEGTEYFSILDYYTEEVIAIKMEGEKFIKAERLNNE</sequence>
<keyword evidence="2" id="KW-1185">Reference proteome</keyword>